<feature type="transmembrane region" description="Helical" evidence="7">
    <location>
        <begin position="357"/>
        <end position="381"/>
    </location>
</feature>
<dbReference type="AlphaFoldDB" id="A0A8I0AB18"/>
<dbReference type="Pfam" id="PF00209">
    <property type="entry name" value="SNF"/>
    <property type="match status" value="1"/>
</dbReference>
<dbReference type="PANTHER" id="PTHR42948">
    <property type="entry name" value="TRANSPORTER"/>
    <property type="match status" value="1"/>
</dbReference>
<dbReference type="InterPro" id="IPR000175">
    <property type="entry name" value="Na/ntran_symport"/>
</dbReference>
<dbReference type="PANTHER" id="PTHR42948:SF1">
    <property type="entry name" value="TRANSPORTER"/>
    <property type="match status" value="1"/>
</dbReference>
<dbReference type="PROSITE" id="PS00610">
    <property type="entry name" value="NA_NEUROTRAN_SYMP_1"/>
    <property type="match status" value="1"/>
</dbReference>
<evidence type="ECO:0000256" key="7">
    <source>
        <dbReference type="SAM" id="Phobius"/>
    </source>
</evidence>
<reference evidence="8" key="1">
    <citation type="submission" date="2020-08" db="EMBL/GenBank/DDBJ databases">
        <title>Genome public.</title>
        <authorList>
            <person name="Liu C."/>
            <person name="Sun Q."/>
        </authorList>
    </citation>
    <scope>NUCLEOTIDE SEQUENCE</scope>
    <source>
        <strain evidence="8">NSJ-42</strain>
    </source>
</reference>
<accession>A0A8I0AB18</accession>
<keyword evidence="6" id="KW-0769">Symport</keyword>
<dbReference type="Proteomes" id="UP000662088">
    <property type="component" value="Unassembled WGS sequence"/>
</dbReference>
<organism evidence="8 9">
    <name type="scientific">Clostridium lentum</name>
    <dbReference type="NCBI Taxonomy" id="2763037"/>
    <lineage>
        <taxon>Bacteria</taxon>
        <taxon>Bacillati</taxon>
        <taxon>Bacillota</taxon>
        <taxon>Clostridia</taxon>
        <taxon>Eubacteriales</taxon>
        <taxon>Clostridiaceae</taxon>
        <taxon>Clostridium</taxon>
    </lineage>
</organism>
<feature type="transmembrane region" description="Helical" evidence="7">
    <location>
        <begin position="259"/>
        <end position="283"/>
    </location>
</feature>
<name>A0A8I0AB18_9CLOT</name>
<feature type="transmembrane region" description="Helical" evidence="7">
    <location>
        <begin position="223"/>
        <end position="247"/>
    </location>
</feature>
<evidence type="ECO:0000313" key="9">
    <source>
        <dbReference type="Proteomes" id="UP000662088"/>
    </source>
</evidence>
<feature type="transmembrane region" description="Helical" evidence="7">
    <location>
        <begin position="146"/>
        <end position="167"/>
    </location>
</feature>
<evidence type="ECO:0000256" key="5">
    <source>
        <dbReference type="ARBA" id="ARBA00023136"/>
    </source>
</evidence>
<dbReference type="PRINTS" id="PR00176">
    <property type="entry name" value="NANEUSMPORT"/>
</dbReference>
<dbReference type="EMBL" id="JACOOQ010000002">
    <property type="protein sequence ID" value="MBC5639154.1"/>
    <property type="molecule type" value="Genomic_DNA"/>
</dbReference>
<keyword evidence="3 6" id="KW-0812">Transmembrane</keyword>
<dbReference type="PROSITE" id="PS50267">
    <property type="entry name" value="NA_NEUROTRAN_SYMP_3"/>
    <property type="match status" value="1"/>
</dbReference>
<evidence type="ECO:0000256" key="4">
    <source>
        <dbReference type="ARBA" id="ARBA00022989"/>
    </source>
</evidence>
<comment type="subcellular location">
    <subcellularLocation>
        <location evidence="1">Membrane</location>
        <topology evidence="1">Multi-pass membrane protein</topology>
    </subcellularLocation>
</comment>
<feature type="transmembrane region" description="Helical" evidence="7">
    <location>
        <begin position="387"/>
        <end position="408"/>
    </location>
</feature>
<protein>
    <recommendedName>
        <fullName evidence="6">Transporter</fullName>
    </recommendedName>
</protein>
<sequence length="503" mass="55638">MQENREQWGSKLGFILAAVGSAVGLGNIWRFPYLVYTNGGGAFLVPYFVAIFTAAIPILILEYGMGHKYKGSTPLAIARANKKWEWLGWWPTINAFIILAYYSMILSWALRYLTLSFTKGWGNDTNSYFYNDFLQSSNSAFEFGYIIWPILIGIAILWAVNWFICYKGVKGGIEKLNKILLPLLIIIMIIIVIRGVTLEGATIGLNKLFTPDWSKMLEPQVWIAAYGQVFFSLSVGMGIMMTFSSYLPKKSDINNSAFMTAFANCGFEFLCAIGVFGILGFMASSQGLPFEEVVSGGIGLAFIVFPKVFGLMGVWGTILGVLFFTCLVFAGLTSSVSLVEAVSSAVIDKTGWERKKVVSLICGVGFIVSIAFATRAGLYLLDIIDNFVNNYGIVVIGLLEAFVIGWIIKPETIRNHTNSVSYYRIGKWWDIIIKYVTPAILAIMLISSIITEIKTPYGGYSTAELITYGWAIVGIGIIGALLFSKMPWKNKNSLDFDNESEVA</sequence>
<feature type="transmembrane region" description="Helical" evidence="7">
    <location>
        <begin position="43"/>
        <end position="65"/>
    </location>
</feature>
<dbReference type="GO" id="GO:0015293">
    <property type="term" value="F:symporter activity"/>
    <property type="evidence" value="ECO:0007669"/>
    <property type="project" value="UniProtKB-KW"/>
</dbReference>
<feature type="transmembrane region" description="Helical" evidence="7">
    <location>
        <begin position="428"/>
        <end position="450"/>
    </location>
</feature>
<feature type="transmembrane region" description="Helical" evidence="7">
    <location>
        <begin position="86"/>
        <end position="110"/>
    </location>
</feature>
<dbReference type="RefSeq" id="WP_022213155.1">
    <property type="nucleotide sequence ID" value="NZ_JACOOQ010000002.1"/>
</dbReference>
<feature type="transmembrane region" description="Helical" evidence="7">
    <location>
        <begin position="179"/>
        <end position="203"/>
    </location>
</feature>
<feature type="transmembrane region" description="Helical" evidence="7">
    <location>
        <begin position="314"/>
        <end position="336"/>
    </location>
</feature>
<proteinExistence type="inferred from homology"/>
<evidence type="ECO:0000256" key="1">
    <source>
        <dbReference type="ARBA" id="ARBA00004141"/>
    </source>
</evidence>
<evidence type="ECO:0000256" key="3">
    <source>
        <dbReference type="ARBA" id="ARBA00022692"/>
    </source>
</evidence>
<feature type="transmembrane region" description="Helical" evidence="7">
    <location>
        <begin position="465"/>
        <end position="483"/>
    </location>
</feature>
<comment type="similarity">
    <text evidence="6">Belongs to the sodium:neurotransmitter symporter (SNF) (TC 2.A.22) family.</text>
</comment>
<dbReference type="SUPFAM" id="SSF161070">
    <property type="entry name" value="SNF-like"/>
    <property type="match status" value="1"/>
</dbReference>
<keyword evidence="9" id="KW-1185">Reference proteome</keyword>
<dbReference type="InterPro" id="IPR037272">
    <property type="entry name" value="SNS_sf"/>
</dbReference>
<keyword evidence="2 6" id="KW-0813">Transport</keyword>
<comment type="caution">
    <text evidence="8">The sequence shown here is derived from an EMBL/GenBank/DDBJ whole genome shotgun (WGS) entry which is preliminary data.</text>
</comment>
<evidence type="ECO:0000256" key="6">
    <source>
        <dbReference type="RuleBase" id="RU003732"/>
    </source>
</evidence>
<feature type="transmembrane region" description="Helical" evidence="7">
    <location>
        <begin position="12"/>
        <end position="31"/>
    </location>
</feature>
<evidence type="ECO:0000256" key="2">
    <source>
        <dbReference type="ARBA" id="ARBA00022448"/>
    </source>
</evidence>
<dbReference type="CDD" id="cd10334">
    <property type="entry name" value="SLC6sbd_u1"/>
    <property type="match status" value="1"/>
</dbReference>
<dbReference type="NCBIfam" id="NF037979">
    <property type="entry name" value="Na_transp"/>
    <property type="match status" value="1"/>
</dbReference>
<gene>
    <name evidence="8" type="ORF">H8R92_01650</name>
</gene>
<evidence type="ECO:0000313" key="8">
    <source>
        <dbReference type="EMBL" id="MBC5639154.1"/>
    </source>
</evidence>
<dbReference type="GO" id="GO:0016020">
    <property type="term" value="C:membrane"/>
    <property type="evidence" value="ECO:0007669"/>
    <property type="project" value="UniProtKB-SubCell"/>
</dbReference>
<keyword evidence="5 7" id="KW-0472">Membrane</keyword>
<keyword evidence="4 7" id="KW-1133">Transmembrane helix</keyword>